<keyword evidence="1 2" id="KW-0732">Signal</keyword>
<evidence type="ECO:0000256" key="2">
    <source>
        <dbReference type="SAM" id="SignalP"/>
    </source>
</evidence>
<dbReference type="SMART" id="SM00606">
    <property type="entry name" value="CBD_IV"/>
    <property type="match status" value="1"/>
</dbReference>
<comment type="caution">
    <text evidence="4">The sequence shown here is derived from an EMBL/GenBank/DDBJ whole genome shotgun (WGS) entry which is preliminary data.</text>
</comment>
<dbReference type="CDD" id="cd14490">
    <property type="entry name" value="CBM6-CBM35-CBM36_like_1"/>
    <property type="match status" value="1"/>
</dbReference>
<gene>
    <name evidence="4" type="ORF">ACFOZ8_16545</name>
</gene>
<evidence type="ECO:0000256" key="1">
    <source>
        <dbReference type="ARBA" id="ARBA00022729"/>
    </source>
</evidence>
<evidence type="ECO:0000313" key="5">
    <source>
        <dbReference type="Proteomes" id="UP001595715"/>
    </source>
</evidence>
<dbReference type="Gene3D" id="2.60.120.260">
    <property type="entry name" value="Galactose-binding domain-like"/>
    <property type="match status" value="4"/>
</dbReference>
<evidence type="ECO:0000259" key="3">
    <source>
        <dbReference type="PROSITE" id="PS51175"/>
    </source>
</evidence>
<feature type="domain" description="CBM6" evidence="3">
    <location>
        <begin position="30"/>
        <end position="158"/>
    </location>
</feature>
<proteinExistence type="predicted"/>
<keyword evidence="5" id="KW-1185">Reference proteome</keyword>
<dbReference type="RefSeq" id="WP_377719871.1">
    <property type="nucleotide sequence ID" value="NZ_JBHSAM010000028.1"/>
</dbReference>
<dbReference type="SUPFAM" id="SSF51126">
    <property type="entry name" value="Pectin lyase-like"/>
    <property type="match status" value="1"/>
</dbReference>
<dbReference type="InterPro" id="IPR008979">
    <property type="entry name" value="Galactose-bd-like_sf"/>
</dbReference>
<feature type="domain" description="CBM6" evidence="3">
    <location>
        <begin position="312"/>
        <end position="427"/>
    </location>
</feature>
<organism evidence="4 5">
    <name type="scientific">Paenibacillus xanthanilyticus</name>
    <dbReference type="NCBI Taxonomy" id="1783531"/>
    <lineage>
        <taxon>Bacteria</taxon>
        <taxon>Bacillati</taxon>
        <taxon>Bacillota</taxon>
        <taxon>Bacilli</taxon>
        <taxon>Bacillales</taxon>
        <taxon>Paenibacillaceae</taxon>
        <taxon>Paenibacillus</taxon>
    </lineage>
</organism>
<dbReference type="EMBL" id="JBHSAM010000028">
    <property type="protein sequence ID" value="MFC4101251.1"/>
    <property type="molecule type" value="Genomic_DNA"/>
</dbReference>
<dbReference type="Proteomes" id="UP001595715">
    <property type="component" value="Unassembled WGS sequence"/>
</dbReference>
<feature type="chain" id="PRO_5045534565" evidence="2">
    <location>
        <begin position="30"/>
        <end position="965"/>
    </location>
</feature>
<evidence type="ECO:0000313" key="4">
    <source>
        <dbReference type="EMBL" id="MFC4101251.1"/>
    </source>
</evidence>
<accession>A0ABV8K5I5</accession>
<dbReference type="InterPro" id="IPR006626">
    <property type="entry name" value="PbH1"/>
</dbReference>
<dbReference type="Pfam" id="PF22816">
    <property type="entry name" value="CatAgl_D2"/>
    <property type="match status" value="1"/>
</dbReference>
<dbReference type="Pfam" id="PF03422">
    <property type="entry name" value="CBM_6"/>
    <property type="match status" value="2"/>
</dbReference>
<dbReference type="CDD" id="cd04083">
    <property type="entry name" value="CBM35_Lmo2446-like"/>
    <property type="match status" value="2"/>
</dbReference>
<dbReference type="Pfam" id="PF22815">
    <property type="entry name" value="CatAgl_D1"/>
    <property type="match status" value="1"/>
</dbReference>
<feature type="signal peptide" evidence="2">
    <location>
        <begin position="1"/>
        <end position="29"/>
    </location>
</feature>
<dbReference type="InterPro" id="IPR012334">
    <property type="entry name" value="Pectin_lyas_fold"/>
</dbReference>
<sequence length="965" mass="100570">MRNRKLALTGTIIGSMLLSQLPWNQAVFAAAYEAESAVLSGGAVTAADHVGYSGSGFVGGFTDANKGNASARFTVSASSSGSHNAVLRYANGTGSDKTVSLYVNGVKVKQVVLPATANWDSWGTKTEVVTLQAGSNTIQYKFDATDSGNVNIDKVDIDPVVQQPSTGLEAESATLTGGAVIAADHTGYTGTGFVGGFTDGNKGSAAIAYTVNQTYAGSRDVTLRYANGTSSAKTLSIYVNGVKALQTTLPATANWDTWSTKTESLSLNAGSNTIRYQFDSTDSGNVNVDHVTLGAEPTAPNRDPNPDPGTGQLYQAEDQFISGGVTKNATGVQNFAGTGARVVFTANMAAAGSSAVALRYSNATGSGKTLNVYVNGVYALTTTLANTGSAWGTKSETLPLRKGLNTISYQMDGGNTGGVGIDYASVTGGQPLADRGATLPYQELEAEAGTTNGQVLAENRTYLTLQSEASGRRAVKLSTTGQYVQWTAPKAANSLVVRYSLPDASAGGGINSTLSLYVNGAKAQTLNLSSKYAWTYGDYPYNDNPAGGNGHRFFDESRFLTANIPAGATVKLQKDSGDTAASYTIDLIDLEQVDAAYGMPANFVSIASFGAVAGDAGDDTQAIRDAIASAKSTGKAGVWIPAGTFRMNDRVNVDNVHVRGAGMWHTNLQGTGGKGGFYGTGSSVKVTDLAITGDSLYRNDSADHAAFEGNFGTGSLIQNVWVEHTKVGYWIQSGTDGLFVAGGRVRNTWADGVNLHGGVRNTTISHLSVRNTGDDAFAMWSDGSANENCAFRYNTAQVPVLANTFALYGGKDNKILDNIGSDTVTASSGIVVSTRFNAVAFSGTTEVKRNTLNRTGGWEPNWNTSFGGLWIYAENQSITAPVVVDTLELNGSTYEGIKLSYNQTISNITFNNVKINSAGTYGLVFDGVNGTGNFSNVTVTGAASGGLLNPNNQYTIVRGAGNSGW</sequence>
<dbReference type="PANTHER" id="PTHR43863">
    <property type="entry name" value="HYDROLASE, PUTATIVE (AFU_ORTHOLOGUE AFUA_1G03140)-RELATED"/>
    <property type="match status" value="1"/>
</dbReference>
<dbReference type="SMART" id="SM00710">
    <property type="entry name" value="PbH1"/>
    <property type="match status" value="6"/>
</dbReference>
<protein>
    <submittedName>
        <fullName evidence="4">Carbohydrate-binding protein</fullName>
    </submittedName>
</protein>
<dbReference type="InterPro" id="IPR055149">
    <property type="entry name" value="Agl_cat_D2"/>
</dbReference>
<dbReference type="InterPro" id="IPR051816">
    <property type="entry name" value="Glycosyl_Hydrolase_31"/>
</dbReference>
<dbReference type="InterPro" id="IPR005084">
    <property type="entry name" value="CBM6"/>
</dbReference>
<reference evidence="5" key="1">
    <citation type="journal article" date="2019" name="Int. J. Syst. Evol. Microbiol.">
        <title>The Global Catalogue of Microorganisms (GCM) 10K type strain sequencing project: providing services to taxonomists for standard genome sequencing and annotation.</title>
        <authorList>
            <consortium name="The Broad Institute Genomics Platform"/>
            <consortium name="The Broad Institute Genome Sequencing Center for Infectious Disease"/>
            <person name="Wu L."/>
            <person name="Ma J."/>
        </authorList>
    </citation>
    <scope>NUCLEOTIDE SEQUENCE [LARGE SCALE GENOMIC DNA]</scope>
    <source>
        <strain evidence="5">IBRC-M 10987</strain>
    </source>
</reference>
<dbReference type="InterPro" id="IPR011050">
    <property type="entry name" value="Pectin_lyase_fold/virulence"/>
</dbReference>
<dbReference type="Gene3D" id="2.160.20.10">
    <property type="entry name" value="Single-stranded right-handed beta-helix, Pectin lyase-like"/>
    <property type="match status" value="1"/>
</dbReference>
<name>A0ABV8K5I5_9BACL</name>
<dbReference type="InterPro" id="IPR006584">
    <property type="entry name" value="Cellulose-bd_IV"/>
</dbReference>
<dbReference type="SUPFAM" id="SSF49785">
    <property type="entry name" value="Galactose-binding domain-like"/>
    <property type="match status" value="3"/>
</dbReference>
<feature type="domain" description="CBM6" evidence="3">
    <location>
        <begin position="166"/>
        <end position="294"/>
    </location>
</feature>
<dbReference type="PANTHER" id="PTHR43863:SF2">
    <property type="entry name" value="MALTASE-GLUCOAMYLASE"/>
    <property type="match status" value="1"/>
</dbReference>
<dbReference type="PROSITE" id="PS51175">
    <property type="entry name" value="CBM6"/>
    <property type="match status" value="3"/>
</dbReference>
<dbReference type="InterPro" id="IPR033801">
    <property type="entry name" value="CBM6-CBM35-CBM36-like_1"/>
</dbReference>